<keyword evidence="1" id="KW-0732">Signal</keyword>
<dbReference type="AlphaFoldDB" id="A0A840S022"/>
<organism evidence="2 3">
    <name type="scientific">Glaciimonas immobilis</name>
    <dbReference type="NCBI Taxonomy" id="728004"/>
    <lineage>
        <taxon>Bacteria</taxon>
        <taxon>Pseudomonadati</taxon>
        <taxon>Pseudomonadota</taxon>
        <taxon>Betaproteobacteria</taxon>
        <taxon>Burkholderiales</taxon>
        <taxon>Oxalobacteraceae</taxon>
        <taxon>Glaciimonas</taxon>
    </lineage>
</organism>
<evidence type="ECO:0000313" key="3">
    <source>
        <dbReference type="Proteomes" id="UP000571084"/>
    </source>
</evidence>
<comment type="caution">
    <text evidence="2">The sequence shown here is derived from an EMBL/GenBank/DDBJ whole genome shotgun (WGS) entry which is preliminary data.</text>
</comment>
<gene>
    <name evidence="2" type="ORF">HNR39_004310</name>
</gene>
<protein>
    <submittedName>
        <fullName evidence="2">Uncharacterized protein</fullName>
    </submittedName>
</protein>
<evidence type="ECO:0000313" key="2">
    <source>
        <dbReference type="EMBL" id="MBB5202446.1"/>
    </source>
</evidence>
<feature type="chain" id="PRO_5032636828" evidence="1">
    <location>
        <begin position="28"/>
        <end position="132"/>
    </location>
</feature>
<evidence type="ECO:0000256" key="1">
    <source>
        <dbReference type="SAM" id="SignalP"/>
    </source>
</evidence>
<accession>A0A840S022</accession>
<dbReference type="Proteomes" id="UP000571084">
    <property type="component" value="Unassembled WGS sequence"/>
</dbReference>
<sequence>MKFPRLMRLIAALIVLISMLFTQLAVAGYACPGFNAGKVDKPMLLESELAMVGCEGMDTAQPGLCHASDQSGNQSLDKPQLPHVQPFMAAALTLVVHHLTSIYNPVSAESSSLLLTRTTAPPLSIRNCCFRI</sequence>
<name>A0A840S022_9BURK</name>
<dbReference type="PROSITE" id="PS51257">
    <property type="entry name" value="PROKAR_LIPOPROTEIN"/>
    <property type="match status" value="1"/>
</dbReference>
<feature type="signal peptide" evidence="1">
    <location>
        <begin position="1"/>
        <end position="27"/>
    </location>
</feature>
<dbReference type="RefSeq" id="WP_168057350.1">
    <property type="nucleotide sequence ID" value="NZ_JAAOZT010000018.1"/>
</dbReference>
<reference evidence="2 3" key="1">
    <citation type="submission" date="2020-08" db="EMBL/GenBank/DDBJ databases">
        <title>Genomic Encyclopedia of Type Strains, Phase IV (KMG-IV): sequencing the most valuable type-strain genomes for metagenomic binning, comparative biology and taxonomic classification.</title>
        <authorList>
            <person name="Goeker M."/>
        </authorList>
    </citation>
    <scope>NUCLEOTIDE SEQUENCE [LARGE SCALE GENOMIC DNA]</scope>
    <source>
        <strain evidence="2 3">DSM 23240</strain>
    </source>
</reference>
<keyword evidence="3" id="KW-1185">Reference proteome</keyword>
<proteinExistence type="predicted"/>
<dbReference type="EMBL" id="JACHHQ010000015">
    <property type="protein sequence ID" value="MBB5202446.1"/>
    <property type="molecule type" value="Genomic_DNA"/>
</dbReference>